<dbReference type="GO" id="GO:0032259">
    <property type="term" value="P:methylation"/>
    <property type="evidence" value="ECO:0007669"/>
    <property type="project" value="UniProtKB-KW"/>
</dbReference>
<dbReference type="EMBL" id="AVOT02024885">
    <property type="protein sequence ID" value="MBW0515822.1"/>
    <property type="molecule type" value="Genomic_DNA"/>
</dbReference>
<keyword evidence="5" id="KW-1185">Reference proteome</keyword>
<dbReference type="AlphaFoldDB" id="A0A9Q3EDW0"/>
<dbReference type="PANTHER" id="PTHR13271">
    <property type="entry name" value="UNCHARACTERIZED PUTATIVE METHYLTRANSFERASE"/>
    <property type="match status" value="1"/>
</dbReference>
<evidence type="ECO:0000256" key="2">
    <source>
        <dbReference type="ARBA" id="ARBA00022679"/>
    </source>
</evidence>
<dbReference type="InterPro" id="IPR050600">
    <property type="entry name" value="SETD3_SETD6_MTase"/>
</dbReference>
<comment type="caution">
    <text evidence="4">The sequence shown here is derived from an EMBL/GenBank/DDBJ whole genome shotgun (WGS) entry which is preliminary data.</text>
</comment>
<dbReference type="PANTHER" id="PTHR13271:SF47">
    <property type="entry name" value="ACTIN-HISTIDINE N-METHYLTRANSFERASE"/>
    <property type="match status" value="1"/>
</dbReference>
<dbReference type="GO" id="GO:0016279">
    <property type="term" value="F:protein-lysine N-methyltransferase activity"/>
    <property type="evidence" value="ECO:0007669"/>
    <property type="project" value="TreeGrafter"/>
</dbReference>
<evidence type="ECO:0000313" key="5">
    <source>
        <dbReference type="Proteomes" id="UP000765509"/>
    </source>
</evidence>
<evidence type="ECO:0000256" key="1">
    <source>
        <dbReference type="ARBA" id="ARBA00022603"/>
    </source>
</evidence>
<dbReference type="InterPro" id="IPR046341">
    <property type="entry name" value="SET_dom_sf"/>
</dbReference>
<dbReference type="Gene3D" id="3.90.1410.10">
    <property type="entry name" value="set domain protein methyltransferase, domain 1"/>
    <property type="match status" value="1"/>
</dbReference>
<dbReference type="SUPFAM" id="SSF82199">
    <property type="entry name" value="SET domain"/>
    <property type="match status" value="1"/>
</dbReference>
<keyword evidence="2" id="KW-0808">Transferase</keyword>
<keyword evidence="1" id="KW-0489">Methyltransferase</keyword>
<organism evidence="4 5">
    <name type="scientific">Austropuccinia psidii MF-1</name>
    <dbReference type="NCBI Taxonomy" id="1389203"/>
    <lineage>
        <taxon>Eukaryota</taxon>
        <taxon>Fungi</taxon>
        <taxon>Dikarya</taxon>
        <taxon>Basidiomycota</taxon>
        <taxon>Pucciniomycotina</taxon>
        <taxon>Pucciniomycetes</taxon>
        <taxon>Pucciniales</taxon>
        <taxon>Sphaerophragmiaceae</taxon>
        <taxon>Austropuccinia</taxon>
    </lineage>
</organism>
<accession>A0A9Q3EDW0</accession>
<evidence type="ECO:0000313" key="4">
    <source>
        <dbReference type="EMBL" id="MBW0515822.1"/>
    </source>
</evidence>
<evidence type="ECO:0008006" key="6">
    <source>
        <dbReference type="Google" id="ProtNLM"/>
    </source>
</evidence>
<proteinExistence type="predicted"/>
<gene>
    <name evidence="4" type="ORF">O181_055537</name>
</gene>
<protein>
    <recommendedName>
        <fullName evidence="6">SET domain-containing protein</fullName>
    </recommendedName>
</protein>
<name>A0A9Q3EDW0_9BASI</name>
<sequence>MSDDQDHILKWVKLQAWLNDHHQAGHLTCKATLTSSDNRGRTLISNQDIEDASPILSISHSALLNPRTLPSSFLVAHCQSLSSTQILTLYLSHHRSCQRTEAKTKLESAFDPYLATFPTKFSGIPLVWLLESTFQDLQSIHGTDHLALNQLKTHHSIRHHSSFGLNSHTFKLLSHSTALKSDQVSRRFMADWEGLLKSLHHVDFHEICLSDLLWAWLVVNTRCVWYNLGCKNHDDNISLVPAVDMANHNPHSQVTLIATPHTFTMYSSYPRGTFASPKTHTIMSSSKPETNSNDKISIYSGQEIMFSYGPHGNSTLLAEYGFIADSNPWDSIDLTDAIQSHFEISQDDANEKKLMLQSAGYWGDYTIQCSSLEISHRIFIALRLLHLPLNQAQCWLDHVKGKTDDLGIEVEKRVKNSLQKLFTKVKEDLETTLGHFERHDPVSCKISSYSLQSLKTIARTELKTIHSLLNKFVNNDSINQVA</sequence>
<reference evidence="4" key="1">
    <citation type="submission" date="2021-03" db="EMBL/GenBank/DDBJ databases">
        <title>Draft genome sequence of rust myrtle Austropuccinia psidii MF-1, a brazilian biotype.</title>
        <authorList>
            <person name="Quecine M.C."/>
            <person name="Pachon D.M.R."/>
            <person name="Bonatelli M.L."/>
            <person name="Correr F.H."/>
            <person name="Franceschini L.M."/>
            <person name="Leite T.F."/>
            <person name="Margarido G.R.A."/>
            <person name="Almeida C.A."/>
            <person name="Ferrarezi J.A."/>
            <person name="Labate C.A."/>
        </authorList>
    </citation>
    <scope>NUCLEOTIDE SEQUENCE</scope>
    <source>
        <strain evidence="4">MF-1</strain>
    </source>
</reference>
<dbReference type="OrthoDB" id="341421at2759"/>
<dbReference type="Proteomes" id="UP000765509">
    <property type="component" value="Unassembled WGS sequence"/>
</dbReference>
<evidence type="ECO:0000256" key="3">
    <source>
        <dbReference type="ARBA" id="ARBA00022691"/>
    </source>
</evidence>
<keyword evidence="3" id="KW-0949">S-adenosyl-L-methionine</keyword>